<feature type="compositionally biased region" description="Low complexity" evidence="4">
    <location>
        <begin position="355"/>
        <end position="370"/>
    </location>
</feature>
<protein>
    <recommendedName>
        <fullName evidence="5">Ubiquitin-like protease family profile domain-containing protein</fullName>
    </recommendedName>
</protein>
<dbReference type="STRING" id="77044.A0A1W2TF72"/>
<dbReference type="Gene3D" id="3.40.395.10">
    <property type="entry name" value="Adenoviral Proteinase, Chain A"/>
    <property type="match status" value="1"/>
</dbReference>
<dbReference type="OrthoDB" id="5207497at2759"/>
<feature type="domain" description="Ubiquitin-like protease family profile" evidence="5">
    <location>
        <begin position="31"/>
        <end position="225"/>
    </location>
</feature>
<name>A0A1W2TF72_ROSNE</name>
<evidence type="ECO:0000313" key="6">
    <source>
        <dbReference type="EMBL" id="GAP86695.2"/>
    </source>
</evidence>
<proteinExistence type="inferred from homology"/>
<dbReference type="InterPro" id="IPR038765">
    <property type="entry name" value="Papain-like_cys_pep_sf"/>
</dbReference>
<evidence type="ECO:0000256" key="1">
    <source>
        <dbReference type="ARBA" id="ARBA00005234"/>
    </source>
</evidence>
<dbReference type="GO" id="GO:0019783">
    <property type="term" value="F:ubiquitin-like protein peptidase activity"/>
    <property type="evidence" value="ECO:0007669"/>
    <property type="project" value="UniProtKB-ARBA"/>
</dbReference>
<comment type="similarity">
    <text evidence="1">Belongs to the peptidase C48 family.</text>
</comment>
<evidence type="ECO:0000313" key="7">
    <source>
        <dbReference type="Proteomes" id="UP000054516"/>
    </source>
</evidence>
<dbReference type="InterPro" id="IPR003653">
    <property type="entry name" value="Peptidase_C48_C"/>
</dbReference>
<sequence>MGLPFRMSQNLCSPSCPIDHIIDPGAHITQPVGSWPDIRGLNSLNYSRDIWLAGDAIEVSIATYCSGLPKSLYDRIGLGTPGLHPKVWHQGPAGKDALFEAAARPPRRVVRRLKETEYSIFPLCTDGNHWVLVVIHKEERPSPEGDGGGGGGGGGTEWSHVAQIAVLDPYRQASRLRMVYQRLAFWLQRAGGFTISANFRRTVWLPLQKDDASCGPRAYWNAKQILDRLLELHEGGAPYDPSLWDDLSGWFNEPFVRAEMIGRCAAAAVRAMNYRARVSVECVDRVRRRDRRGAEWEDAGRVMAPPAADAHAEPESRPRPRPRPRQPLRTRADADMNADPETTTTPPPPRKSRPSPESSGATGRPPSARWRPPPPTPNQHRIAPGARPTANDPVKPAERDIQAPLKSPACPPTDPRSGTSFPPPKTLAPFRVSGSRSGSGSGSGRGAESPIRLPPPPPPRDPSPSPSPSPQRPKRSPAKRSGGSAGFVDLAAGSRKRRGSGDDPPAAKRTKVSDAGPSRSKS</sequence>
<feature type="compositionally biased region" description="Basic residues" evidence="4">
    <location>
        <begin position="319"/>
        <end position="328"/>
    </location>
</feature>
<organism evidence="6">
    <name type="scientific">Rosellinia necatrix</name>
    <name type="common">White root-rot fungus</name>
    <dbReference type="NCBI Taxonomy" id="77044"/>
    <lineage>
        <taxon>Eukaryota</taxon>
        <taxon>Fungi</taxon>
        <taxon>Dikarya</taxon>
        <taxon>Ascomycota</taxon>
        <taxon>Pezizomycotina</taxon>
        <taxon>Sordariomycetes</taxon>
        <taxon>Xylariomycetidae</taxon>
        <taxon>Xylariales</taxon>
        <taxon>Xylariaceae</taxon>
        <taxon>Rosellinia</taxon>
    </lineage>
</organism>
<accession>A0A1W2TF72</accession>
<keyword evidence="2" id="KW-0645">Protease</keyword>
<evidence type="ECO:0000259" key="5">
    <source>
        <dbReference type="PROSITE" id="PS50600"/>
    </source>
</evidence>
<feature type="compositionally biased region" description="Pro residues" evidence="4">
    <location>
        <begin position="452"/>
        <end position="471"/>
    </location>
</feature>
<reference evidence="6" key="1">
    <citation type="submission" date="2016-03" db="EMBL/GenBank/DDBJ databases">
        <title>Draft genome sequence of Rosellinia necatrix.</title>
        <authorList>
            <person name="Kanematsu S."/>
        </authorList>
    </citation>
    <scope>NUCLEOTIDE SEQUENCE [LARGE SCALE GENOMIC DNA]</scope>
    <source>
        <strain evidence="6">W97</strain>
    </source>
</reference>
<keyword evidence="3" id="KW-0378">Hydrolase</keyword>
<dbReference type="SUPFAM" id="SSF54001">
    <property type="entry name" value="Cysteine proteinases"/>
    <property type="match status" value="1"/>
</dbReference>
<evidence type="ECO:0000256" key="4">
    <source>
        <dbReference type="SAM" id="MobiDB-lite"/>
    </source>
</evidence>
<dbReference type="Proteomes" id="UP000054516">
    <property type="component" value="Unassembled WGS sequence"/>
</dbReference>
<dbReference type="EMBL" id="DF977465">
    <property type="protein sequence ID" value="GAP86695.2"/>
    <property type="molecule type" value="Genomic_DNA"/>
</dbReference>
<feature type="region of interest" description="Disordered" evidence="4">
    <location>
        <begin position="297"/>
        <end position="522"/>
    </location>
</feature>
<dbReference type="Pfam" id="PF02902">
    <property type="entry name" value="Peptidase_C48"/>
    <property type="match status" value="1"/>
</dbReference>
<dbReference type="PROSITE" id="PS50600">
    <property type="entry name" value="ULP_PROTEASE"/>
    <property type="match status" value="1"/>
</dbReference>
<evidence type="ECO:0000256" key="2">
    <source>
        <dbReference type="ARBA" id="ARBA00022670"/>
    </source>
</evidence>
<dbReference type="AlphaFoldDB" id="A0A1W2TF72"/>
<gene>
    <name evidence="6" type="ORF">SAMD00023353_2000320</name>
</gene>
<dbReference type="GO" id="GO:0006508">
    <property type="term" value="P:proteolysis"/>
    <property type="evidence" value="ECO:0007669"/>
    <property type="project" value="UniProtKB-KW"/>
</dbReference>
<dbReference type="GO" id="GO:0008234">
    <property type="term" value="F:cysteine-type peptidase activity"/>
    <property type="evidence" value="ECO:0007669"/>
    <property type="project" value="InterPro"/>
</dbReference>
<evidence type="ECO:0000256" key="3">
    <source>
        <dbReference type="ARBA" id="ARBA00022801"/>
    </source>
</evidence>
<keyword evidence="7" id="KW-1185">Reference proteome</keyword>